<protein>
    <submittedName>
        <fullName evidence="2">Uncharacterized protein</fullName>
    </submittedName>
</protein>
<dbReference type="InParanoid" id="K3YWV2"/>
<dbReference type="HOGENOM" id="CLU_2125395_0_0_1"/>
<evidence type="ECO:0000313" key="3">
    <source>
        <dbReference type="Proteomes" id="UP000004995"/>
    </source>
</evidence>
<keyword evidence="3" id="KW-1185">Reference proteome</keyword>
<dbReference type="EnsemblPlants" id="KQL30530">
    <property type="protein sequence ID" value="KQL30530"/>
    <property type="gene ID" value="SETIT_018748mg"/>
</dbReference>
<evidence type="ECO:0000313" key="2">
    <source>
        <dbReference type="EnsemblPlants" id="KQL30530"/>
    </source>
</evidence>
<dbReference type="EMBL" id="AGNK02000438">
    <property type="status" value="NOT_ANNOTATED_CDS"/>
    <property type="molecule type" value="Genomic_DNA"/>
</dbReference>
<dbReference type="Proteomes" id="UP000004995">
    <property type="component" value="Unassembled WGS sequence"/>
</dbReference>
<feature type="compositionally biased region" description="Polar residues" evidence="1">
    <location>
        <begin position="12"/>
        <end position="22"/>
    </location>
</feature>
<reference evidence="3" key="1">
    <citation type="journal article" date="2012" name="Nat. Biotechnol.">
        <title>Reference genome sequence of the model plant Setaria.</title>
        <authorList>
            <person name="Bennetzen J.L."/>
            <person name="Schmutz J."/>
            <person name="Wang H."/>
            <person name="Percifield R."/>
            <person name="Hawkins J."/>
            <person name="Pontaroli A.C."/>
            <person name="Estep M."/>
            <person name="Feng L."/>
            <person name="Vaughn J.N."/>
            <person name="Grimwood J."/>
            <person name="Jenkins J."/>
            <person name="Barry K."/>
            <person name="Lindquist E."/>
            <person name="Hellsten U."/>
            <person name="Deshpande S."/>
            <person name="Wang X."/>
            <person name="Wu X."/>
            <person name="Mitros T."/>
            <person name="Triplett J."/>
            <person name="Yang X."/>
            <person name="Ye C.Y."/>
            <person name="Mauro-Herrera M."/>
            <person name="Wang L."/>
            <person name="Li P."/>
            <person name="Sharma M."/>
            <person name="Sharma R."/>
            <person name="Ronald P.C."/>
            <person name="Panaud O."/>
            <person name="Kellogg E.A."/>
            <person name="Brutnell T.P."/>
            <person name="Doust A.N."/>
            <person name="Tuskan G.A."/>
            <person name="Rokhsar D."/>
            <person name="Devos K.M."/>
        </authorList>
    </citation>
    <scope>NUCLEOTIDE SEQUENCE [LARGE SCALE GENOMIC DNA]</scope>
    <source>
        <strain evidence="3">cv. Yugu1</strain>
    </source>
</reference>
<dbReference type="Gramene" id="KQL30530">
    <property type="protein sequence ID" value="KQL30530"/>
    <property type="gene ID" value="SETIT_018748mg"/>
</dbReference>
<accession>K3YWV2</accession>
<organism evidence="2 3">
    <name type="scientific">Setaria italica</name>
    <name type="common">Foxtail millet</name>
    <name type="synonym">Panicum italicum</name>
    <dbReference type="NCBI Taxonomy" id="4555"/>
    <lineage>
        <taxon>Eukaryota</taxon>
        <taxon>Viridiplantae</taxon>
        <taxon>Streptophyta</taxon>
        <taxon>Embryophyta</taxon>
        <taxon>Tracheophyta</taxon>
        <taxon>Spermatophyta</taxon>
        <taxon>Magnoliopsida</taxon>
        <taxon>Liliopsida</taxon>
        <taxon>Poales</taxon>
        <taxon>Poaceae</taxon>
        <taxon>PACMAD clade</taxon>
        <taxon>Panicoideae</taxon>
        <taxon>Panicodae</taxon>
        <taxon>Paniceae</taxon>
        <taxon>Cenchrinae</taxon>
        <taxon>Setaria</taxon>
    </lineage>
</organism>
<sequence length="114" mass="12548">MEVTGGRRAQRRWTSARISSLNRPEEKLRVAPGRRWRREYGDGAGGSKGWVHRNVRQAVVPSGEDAKQPLYHVALSTPYVAGLDPLAGQALTREGPAARRGRVRCRSSCGLRAS</sequence>
<feature type="region of interest" description="Disordered" evidence="1">
    <location>
        <begin position="1"/>
        <end position="26"/>
    </location>
</feature>
<proteinExistence type="predicted"/>
<evidence type="ECO:0000256" key="1">
    <source>
        <dbReference type="SAM" id="MobiDB-lite"/>
    </source>
</evidence>
<reference evidence="2" key="2">
    <citation type="submission" date="2018-08" db="UniProtKB">
        <authorList>
            <consortium name="EnsemblPlants"/>
        </authorList>
    </citation>
    <scope>IDENTIFICATION</scope>
    <source>
        <strain evidence="2">Yugu1</strain>
    </source>
</reference>
<name>K3YWV2_SETIT</name>
<dbReference type="AlphaFoldDB" id="K3YWV2"/>